<evidence type="ECO:0008006" key="4">
    <source>
        <dbReference type="Google" id="ProtNLM"/>
    </source>
</evidence>
<sequence>MMATISLSFENTLLELCYEKLTGTLFIASESNRSGQVVINNGSLIGLNYCGLNTQEAFNCLIESQNLRCSFTPDLLFPVSEALQPEAALDLLETIGYSEKMDEDELEPEPIPEAVAEVPETNTVIYRGQKVERKVEKQTPKPEPKKSGLVYRGQVVS</sequence>
<evidence type="ECO:0000313" key="3">
    <source>
        <dbReference type="Proteomes" id="UP001449225"/>
    </source>
</evidence>
<feature type="region of interest" description="Disordered" evidence="1">
    <location>
        <begin position="130"/>
        <end position="157"/>
    </location>
</feature>
<evidence type="ECO:0000313" key="2">
    <source>
        <dbReference type="EMBL" id="MEM5535463.1"/>
    </source>
</evidence>
<feature type="compositionally biased region" description="Basic and acidic residues" evidence="1">
    <location>
        <begin position="130"/>
        <end position="146"/>
    </location>
</feature>
<reference evidence="2 3" key="1">
    <citation type="submission" date="2024-03" db="EMBL/GenBank/DDBJ databases">
        <title>Community enrichment and isolation of bacterial strains for fucoidan degradation.</title>
        <authorList>
            <person name="Sichert A."/>
        </authorList>
    </citation>
    <scope>NUCLEOTIDE SEQUENCE [LARGE SCALE GENOMIC DNA]</scope>
    <source>
        <strain evidence="2 3">AS76</strain>
    </source>
</reference>
<comment type="caution">
    <text evidence="2">The sequence shown here is derived from an EMBL/GenBank/DDBJ whole genome shotgun (WGS) entry which is preliminary data.</text>
</comment>
<proteinExistence type="predicted"/>
<name>A0ABU9TP15_9GAMM</name>
<accession>A0ABU9TP15</accession>
<dbReference type="RefSeq" id="WP_342853746.1">
    <property type="nucleotide sequence ID" value="NZ_JBBMRA010000002.1"/>
</dbReference>
<organism evidence="2 3">
    <name type="scientific">Neptuniibacter pectenicola</name>
    <dbReference type="NCBI Taxonomy" id="1806669"/>
    <lineage>
        <taxon>Bacteria</taxon>
        <taxon>Pseudomonadati</taxon>
        <taxon>Pseudomonadota</taxon>
        <taxon>Gammaproteobacteria</taxon>
        <taxon>Oceanospirillales</taxon>
        <taxon>Oceanospirillaceae</taxon>
        <taxon>Neptuniibacter</taxon>
    </lineage>
</organism>
<keyword evidence="3" id="KW-1185">Reference proteome</keyword>
<protein>
    <recommendedName>
        <fullName evidence="4">DUF4388 domain-containing protein</fullName>
    </recommendedName>
</protein>
<dbReference type="Proteomes" id="UP001449225">
    <property type="component" value="Unassembled WGS sequence"/>
</dbReference>
<gene>
    <name evidence="2" type="ORF">WNY58_03555</name>
</gene>
<evidence type="ECO:0000256" key="1">
    <source>
        <dbReference type="SAM" id="MobiDB-lite"/>
    </source>
</evidence>
<dbReference type="EMBL" id="JBBMRA010000002">
    <property type="protein sequence ID" value="MEM5535463.1"/>
    <property type="molecule type" value="Genomic_DNA"/>
</dbReference>